<feature type="domain" description="ABC transporter" evidence="9">
    <location>
        <begin position="261"/>
        <end position="504"/>
    </location>
</feature>
<dbReference type="SUPFAM" id="SSF52540">
    <property type="entry name" value="P-loop containing nucleoside triphosphate hydrolases"/>
    <property type="match status" value="2"/>
</dbReference>
<keyword evidence="6 10" id="KW-0067">ATP-binding</keyword>
<evidence type="ECO:0000256" key="8">
    <source>
        <dbReference type="ARBA" id="ARBA00023136"/>
    </source>
</evidence>
<name>A0A6N2WD21_9FIRM</name>
<keyword evidence="7" id="KW-1278">Translocase</keyword>
<dbReference type="InterPro" id="IPR003439">
    <property type="entry name" value="ABC_transporter-like_ATP-bd"/>
</dbReference>
<evidence type="ECO:0000259" key="9">
    <source>
        <dbReference type="PROSITE" id="PS50893"/>
    </source>
</evidence>
<dbReference type="InterPro" id="IPR017871">
    <property type="entry name" value="ABC_transporter-like_CS"/>
</dbReference>
<dbReference type="PROSITE" id="PS00211">
    <property type="entry name" value="ABC_TRANSPORTER_1"/>
    <property type="match status" value="1"/>
</dbReference>
<dbReference type="Gene3D" id="3.40.50.300">
    <property type="entry name" value="P-loop containing nucleotide triphosphate hydrolases"/>
    <property type="match status" value="2"/>
</dbReference>
<evidence type="ECO:0000256" key="1">
    <source>
        <dbReference type="ARBA" id="ARBA00004202"/>
    </source>
</evidence>
<dbReference type="RefSeq" id="WP_156703656.1">
    <property type="nucleotide sequence ID" value="NZ_CACRTF010000014.1"/>
</dbReference>
<keyword evidence="3" id="KW-1003">Cell membrane</keyword>
<evidence type="ECO:0000256" key="3">
    <source>
        <dbReference type="ARBA" id="ARBA00022475"/>
    </source>
</evidence>
<dbReference type="GO" id="GO:0005886">
    <property type="term" value="C:plasma membrane"/>
    <property type="evidence" value="ECO:0007669"/>
    <property type="project" value="UniProtKB-SubCell"/>
</dbReference>
<accession>A0A6N2WD21</accession>
<protein>
    <submittedName>
        <fullName evidence="10">Ribose import ATP-binding protein RbsA</fullName>
        <ecNumber evidence="10">3.6.3.17</ecNumber>
    </submittedName>
</protein>
<dbReference type="Pfam" id="PF00005">
    <property type="entry name" value="ABC_tran"/>
    <property type="match status" value="2"/>
</dbReference>
<feature type="domain" description="ABC transporter" evidence="9">
    <location>
        <begin position="8"/>
        <end position="246"/>
    </location>
</feature>
<gene>
    <name evidence="10" type="primary">rbsA_10</name>
    <name evidence="10" type="ORF">CBLFYP116_03420</name>
</gene>
<dbReference type="FunFam" id="3.40.50.300:FF:000127">
    <property type="entry name" value="Ribose import ATP-binding protein RbsA"/>
    <property type="match status" value="1"/>
</dbReference>
<dbReference type="PANTHER" id="PTHR43790">
    <property type="entry name" value="CARBOHYDRATE TRANSPORT ATP-BINDING PROTEIN MG119-RELATED"/>
    <property type="match status" value="1"/>
</dbReference>
<keyword evidence="4" id="KW-0677">Repeat</keyword>
<dbReference type="GO" id="GO:0005524">
    <property type="term" value="F:ATP binding"/>
    <property type="evidence" value="ECO:0007669"/>
    <property type="project" value="UniProtKB-KW"/>
</dbReference>
<keyword evidence="8" id="KW-0472">Membrane</keyword>
<evidence type="ECO:0000256" key="5">
    <source>
        <dbReference type="ARBA" id="ARBA00022741"/>
    </source>
</evidence>
<evidence type="ECO:0000256" key="6">
    <source>
        <dbReference type="ARBA" id="ARBA00022840"/>
    </source>
</evidence>
<dbReference type="EMBL" id="CACRTF010000014">
    <property type="protein sequence ID" value="VYT38862.1"/>
    <property type="molecule type" value="Genomic_DNA"/>
</dbReference>
<keyword evidence="10" id="KW-0378">Hydrolase</keyword>
<evidence type="ECO:0000256" key="2">
    <source>
        <dbReference type="ARBA" id="ARBA00022448"/>
    </source>
</evidence>
<dbReference type="SMART" id="SM00382">
    <property type="entry name" value="AAA"/>
    <property type="match status" value="2"/>
</dbReference>
<proteinExistence type="predicted"/>
<dbReference type="AlphaFoldDB" id="A0A6N2WD21"/>
<dbReference type="PROSITE" id="PS50893">
    <property type="entry name" value="ABC_TRANSPORTER_2"/>
    <property type="match status" value="2"/>
</dbReference>
<reference evidence="10" key="1">
    <citation type="submission" date="2019-11" db="EMBL/GenBank/DDBJ databases">
        <authorList>
            <person name="Feng L."/>
        </authorList>
    </citation>
    <scope>NUCLEOTIDE SEQUENCE</scope>
    <source>
        <strain evidence="10">CbolteaeLFYP116</strain>
    </source>
</reference>
<comment type="subcellular location">
    <subcellularLocation>
        <location evidence="1">Cell membrane</location>
        <topology evidence="1">Peripheral membrane protein</topology>
    </subcellularLocation>
</comment>
<evidence type="ECO:0000313" key="10">
    <source>
        <dbReference type="EMBL" id="VYT38862.1"/>
    </source>
</evidence>
<keyword evidence="5" id="KW-0547">Nucleotide-binding</keyword>
<evidence type="ECO:0000256" key="4">
    <source>
        <dbReference type="ARBA" id="ARBA00022737"/>
    </source>
</evidence>
<dbReference type="CDD" id="cd03215">
    <property type="entry name" value="ABC_Carb_Monos_II"/>
    <property type="match status" value="1"/>
</dbReference>
<dbReference type="CDD" id="cd03216">
    <property type="entry name" value="ABC_Carb_Monos_I"/>
    <property type="match status" value="1"/>
</dbReference>
<organism evidence="10">
    <name type="scientific">Enterocloster bolteae</name>
    <dbReference type="NCBI Taxonomy" id="208479"/>
    <lineage>
        <taxon>Bacteria</taxon>
        <taxon>Bacillati</taxon>
        <taxon>Bacillota</taxon>
        <taxon>Clostridia</taxon>
        <taxon>Lachnospirales</taxon>
        <taxon>Lachnospiraceae</taxon>
        <taxon>Enterocloster</taxon>
    </lineage>
</organism>
<dbReference type="InterPro" id="IPR027417">
    <property type="entry name" value="P-loop_NTPase"/>
</dbReference>
<dbReference type="InterPro" id="IPR003593">
    <property type="entry name" value="AAA+_ATPase"/>
</dbReference>
<sequence length="505" mass="55653">MEHSKPILEFKHIVKEFPGVRALDDVSMDFYEGEVVALMGENGAGKSTLMKILSGAYTRDGGDIVLDGRPLPKQYSTLEARGFGVAIIYQELSLMSEMNVMENVYVSHEPRKVGNLIDFRKMYADTKEQLAKLNAGHIDPRGRVGDLSLPEKQMVEIAKALAVDCKVLIMDEPTTSLTHEESEQLFEIIGTLKARGITTIYISHRLDEIFRICDRAIVMRDGKLVGSSDVRTSTPDDVIMMMSGKVLSQPMGGGRTRRDKAKSIPLLELEHITDGGFIQDLNLTVYQGEVLGIGGLVGSKRTELDRMVCGADPLKGGVIKVSGKARRITNTRQAIDAGLGYLSENRKEDGLSLGLKIEENTIHCDMTAVSRRGFMNWKRVREVSDNYIKMLKTKGTSATQVVNLSGGNQQKVAIAKWLHAGCNLLIFDEPTRGIDVAAKAEIHQLIRNFAAQEGKAAIVISSEVNELVSVSDRIIVMSKGQITGELEAEEIEQNNVLRHITTKGR</sequence>
<evidence type="ECO:0000256" key="7">
    <source>
        <dbReference type="ARBA" id="ARBA00022967"/>
    </source>
</evidence>
<dbReference type="EC" id="3.6.3.17" evidence="10"/>
<dbReference type="GO" id="GO:0016887">
    <property type="term" value="F:ATP hydrolysis activity"/>
    <property type="evidence" value="ECO:0007669"/>
    <property type="project" value="InterPro"/>
</dbReference>
<dbReference type="InterPro" id="IPR050107">
    <property type="entry name" value="ABC_carbohydrate_import_ATPase"/>
</dbReference>
<dbReference type="PANTHER" id="PTHR43790:SF9">
    <property type="entry name" value="GALACTOFURANOSE TRANSPORTER ATP-BINDING PROTEIN YTFR"/>
    <property type="match status" value="1"/>
</dbReference>
<keyword evidence="2" id="KW-0813">Transport</keyword>